<organism evidence="6 7">
    <name type="scientific">Methanoplanus endosymbiosus</name>
    <dbReference type="NCBI Taxonomy" id="33865"/>
    <lineage>
        <taxon>Archaea</taxon>
        <taxon>Methanobacteriati</taxon>
        <taxon>Methanobacteriota</taxon>
        <taxon>Stenosarchaea group</taxon>
        <taxon>Methanomicrobia</taxon>
        <taxon>Methanomicrobiales</taxon>
        <taxon>Methanomicrobiaceae</taxon>
        <taxon>Methanoplanus</taxon>
    </lineage>
</organism>
<dbReference type="SFLD" id="SFLDG00301">
    <property type="entry name" value="RuBisCO-like_proteins"/>
    <property type="match status" value="1"/>
</dbReference>
<dbReference type="GO" id="GO:0016984">
    <property type="term" value="F:ribulose-bisphosphate carboxylase activity"/>
    <property type="evidence" value="ECO:0007669"/>
    <property type="project" value="InterPro"/>
</dbReference>
<dbReference type="PROSITE" id="PS00157">
    <property type="entry name" value="RUBISCO_LARGE"/>
    <property type="match status" value="1"/>
</dbReference>
<dbReference type="InterPro" id="IPR020878">
    <property type="entry name" value="RuBisCo_large_chain_AS"/>
</dbReference>
<evidence type="ECO:0000256" key="1">
    <source>
        <dbReference type="ARBA" id="ARBA00001946"/>
    </source>
</evidence>
<comment type="cofactor">
    <cofactor evidence="1">
        <name>Mg(2+)</name>
        <dbReference type="ChEBI" id="CHEBI:18420"/>
    </cofactor>
</comment>
<dbReference type="InterPro" id="IPR017443">
    <property type="entry name" value="RuBisCO_lsu_fd_N"/>
</dbReference>
<sequence length="401" mass="43881">MSDVFSYYYFRPRSDTKPEDAAVAIAEEETTGTWTDLKTRKDYVGVLDGSVEELRKEGDGYVTKIRYPVEIFEPGNIPQYLSVVAGNLFGLGRLDSVRLLDIDIPDKLACFDGPLFGMKGVRRLIGTDKSGRPHVGTIIKPKVGLTPEDTAEVAYNAAVGGVDFIKDDETLTDQAFCPMDERIEAVMAKIDQAQSETGRKILYAVNISDRADKIVERAERALEHGANTLMVDVITCGYSALQALSEELKINVPLHVHRTMHGAMTRMPEHGIAMRPLARLVRLSGGDQLHTGTISGKMGHSPIELKRDNEILKEDYFGLKPVFPVASGGLHPGKVHAEISGLGRDIVLQAGGGIHGHPDGTESGARAMRQAVDAFMEGLTAQEYAKDHIELRKALEKWGDS</sequence>
<dbReference type="SUPFAM" id="SSF54966">
    <property type="entry name" value="RuBisCO, large subunit, small (N-terminal) domain"/>
    <property type="match status" value="1"/>
</dbReference>
<dbReference type="SFLD" id="SFLDS00014">
    <property type="entry name" value="RuBisCO"/>
    <property type="match status" value="1"/>
</dbReference>
<dbReference type="RefSeq" id="WP_257742868.1">
    <property type="nucleotide sequence ID" value="NZ_CP096115.1"/>
</dbReference>
<evidence type="ECO:0000259" key="4">
    <source>
        <dbReference type="Pfam" id="PF00016"/>
    </source>
</evidence>
<dbReference type="GO" id="GO:0000287">
    <property type="term" value="F:magnesium ion binding"/>
    <property type="evidence" value="ECO:0007669"/>
    <property type="project" value="InterPro"/>
</dbReference>
<dbReference type="SUPFAM" id="SSF51649">
    <property type="entry name" value="RuBisCo, C-terminal domain"/>
    <property type="match status" value="1"/>
</dbReference>
<dbReference type="InterPro" id="IPR033966">
    <property type="entry name" value="RuBisCO"/>
</dbReference>
<evidence type="ECO:0000259" key="5">
    <source>
        <dbReference type="Pfam" id="PF02788"/>
    </source>
</evidence>
<evidence type="ECO:0000313" key="6">
    <source>
        <dbReference type="EMBL" id="UUX92724.1"/>
    </source>
</evidence>
<gene>
    <name evidence="6" type="ORF">L6E24_00935</name>
</gene>
<dbReference type="Gene3D" id="3.30.70.150">
    <property type="entry name" value="RuBisCO large subunit, N-terminal domain"/>
    <property type="match status" value="1"/>
</dbReference>
<dbReference type="Pfam" id="PF02788">
    <property type="entry name" value="RuBisCO_large_N"/>
    <property type="match status" value="1"/>
</dbReference>
<keyword evidence="2" id="KW-0479">Metal-binding</keyword>
<accession>A0A9E7PPK8</accession>
<dbReference type="EMBL" id="CP096115">
    <property type="protein sequence ID" value="UUX92724.1"/>
    <property type="molecule type" value="Genomic_DNA"/>
</dbReference>
<dbReference type="PANTHER" id="PTHR42704:SF17">
    <property type="entry name" value="RIBULOSE BISPHOSPHATE CARBOXYLASE LARGE CHAIN"/>
    <property type="match status" value="1"/>
</dbReference>
<feature type="domain" description="Ribulose bisphosphate carboxylase large subunit ferrodoxin-like N-terminal" evidence="5">
    <location>
        <begin position="2"/>
        <end position="107"/>
    </location>
</feature>
<dbReference type="InterPro" id="IPR036376">
    <property type="entry name" value="RuBisCO_lsu_C_sf"/>
</dbReference>
<dbReference type="Pfam" id="PF00016">
    <property type="entry name" value="RuBisCO_large"/>
    <property type="match status" value="1"/>
</dbReference>
<dbReference type="GeneID" id="74306216"/>
<evidence type="ECO:0000256" key="3">
    <source>
        <dbReference type="ARBA" id="ARBA00022842"/>
    </source>
</evidence>
<dbReference type="KEGG" id="mend:L6E24_00935"/>
<evidence type="ECO:0000256" key="2">
    <source>
        <dbReference type="ARBA" id="ARBA00022723"/>
    </source>
</evidence>
<dbReference type="InterPro" id="IPR000685">
    <property type="entry name" value="RuBisCO_lsu_C"/>
</dbReference>
<dbReference type="GO" id="GO:0015977">
    <property type="term" value="P:carbon fixation"/>
    <property type="evidence" value="ECO:0007669"/>
    <property type="project" value="InterPro"/>
</dbReference>
<dbReference type="InterPro" id="IPR036422">
    <property type="entry name" value="RuBisCO_lsu_N_sf"/>
</dbReference>
<feature type="domain" description="Ribulose bisphosphate carboxylase large subunit C-terminal" evidence="4">
    <location>
        <begin position="128"/>
        <end position="398"/>
    </location>
</feature>
<protein>
    <submittedName>
        <fullName evidence="6">RuBisCO large subunit C-terminal-like domain-containing protein</fullName>
    </submittedName>
</protein>
<dbReference type="AlphaFoldDB" id="A0A9E7PPK8"/>
<proteinExistence type="predicted"/>
<reference evidence="6" key="1">
    <citation type="submission" date="2022-04" db="EMBL/GenBank/DDBJ databases">
        <title>Complete genome of Methanoplanus endosymbiosus DSM 3599.</title>
        <authorList>
            <person name="Chen S.-C."/>
            <person name="You Y.-T."/>
            <person name="Zhou Y.-Z."/>
            <person name="Lai M.-C."/>
        </authorList>
    </citation>
    <scope>NUCLEOTIDE SEQUENCE</scope>
    <source>
        <strain evidence="6">DSM 3599</strain>
    </source>
</reference>
<evidence type="ECO:0000313" key="7">
    <source>
        <dbReference type="Proteomes" id="UP001060368"/>
    </source>
</evidence>
<dbReference type="Gene3D" id="3.20.20.110">
    <property type="entry name" value="Ribulose bisphosphate carboxylase, large subunit, C-terminal domain"/>
    <property type="match status" value="1"/>
</dbReference>
<name>A0A9E7PPK8_9EURY</name>
<keyword evidence="3" id="KW-0460">Magnesium</keyword>
<dbReference type="PANTHER" id="PTHR42704">
    <property type="entry name" value="RIBULOSE BISPHOSPHATE CARBOXYLASE"/>
    <property type="match status" value="1"/>
</dbReference>
<dbReference type="Proteomes" id="UP001060368">
    <property type="component" value="Chromosome"/>
</dbReference>
<keyword evidence="7" id="KW-1185">Reference proteome</keyword>